<gene>
    <name evidence="1" type="ORF">M9H77_08519</name>
</gene>
<protein>
    <submittedName>
        <fullName evidence="1">Uncharacterized protein</fullName>
    </submittedName>
</protein>
<keyword evidence="2" id="KW-1185">Reference proteome</keyword>
<evidence type="ECO:0000313" key="1">
    <source>
        <dbReference type="EMBL" id="KAI5677569.1"/>
    </source>
</evidence>
<evidence type="ECO:0000313" key="2">
    <source>
        <dbReference type="Proteomes" id="UP001060085"/>
    </source>
</evidence>
<sequence>MCLIFISNIVSYNYKHFRDVGSGKRLTQHFKKSILRVVPLFCCYERLVVVANRHPNNLSLGLLVSPQGLCSSVSSICLLDSSASIAPCGIPNTKFTSDSSIRTKDAQGVSRVVKKRSLKTTRLYEDEVIKLKTLTTRRMVRDSFIRIHVLKLKENLYFTGKPVVQNL</sequence>
<organism evidence="1 2">
    <name type="scientific">Catharanthus roseus</name>
    <name type="common">Madagascar periwinkle</name>
    <name type="synonym">Vinca rosea</name>
    <dbReference type="NCBI Taxonomy" id="4058"/>
    <lineage>
        <taxon>Eukaryota</taxon>
        <taxon>Viridiplantae</taxon>
        <taxon>Streptophyta</taxon>
        <taxon>Embryophyta</taxon>
        <taxon>Tracheophyta</taxon>
        <taxon>Spermatophyta</taxon>
        <taxon>Magnoliopsida</taxon>
        <taxon>eudicotyledons</taxon>
        <taxon>Gunneridae</taxon>
        <taxon>Pentapetalae</taxon>
        <taxon>asterids</taxon>
        <taxon>lamiids</taxon>
        <taxon>Gentianales</taxon>
        <taxon>Apocynaceae</taxon>
        <taxon>Rauvolfioideae</taxon>
        <taxon>Vinceae</taxon>
        <taxon>Catharanthinae</taxon>
        <taxon>Catharanthus</taxon>
    </lineage>
</organism>
<accession>A0ACC0BY07</accession>
<proteinExistence type="predicted"/>
<reference evidence="2" key="1">
    <citation type="journal article" date="2023" name="Nat. Plants">
        <title>Single-cell RNA sequencing provides a high-resolution roadmap for understanding the multicellular compartmentation of specialized metabolism.</title>
        <authorList>
            <person name="Sun S."/>
            <person name="Shen X."/>
            <person name="Li Y."/>
            <person name="Li Y."/>
            <person name="Wang S."/>
            <person name="Li R."/>
            <person name="Zhang H."/>
            <person name="Shen G."/>
            <person name="Guo B."/>
            <person name="Wei J."/>
            <person name="Xu J."/>
            <person name="St-Pierre B."/>
            <person name="Chen S."/>
            <person name="Sun C."/>
        </authorList>
    </citation>
    <scope>NUCLEOTIDE SEQUENCE [LARGE SCALE GENOMIC DNA]</scope>
</reference>
<name>A0ACC0BY07_CATRO</name>
<comment type="caution">
    <text evidence="1">The sequence shown here is derived from an EMBL/GenBank/DDBJ whole genome shotgun (WGS) entry which is preliminary data.</text>
</comment>
<dbReference type="EMBL" id="CM044702">
    <property type="protein sequence ID" value="KAI5677569.1"/>
    <property type="molecule type" value="Genomic_DNA"/>
</dbReference>
<dbReference type="Proteomes" id="UP001060085">
    <property type="component" value="Linkage Group LG02"/>
</dbReference>